<dbReference type="Proteomes" id="UP000488956">
    <property type="component" value="Unassembled WGS sequence"/>
</dbReference>
<protein>
    <submittedName>
        <fullName evidence="3">Uncharacterized protein</fullName>
    </submittedName>
</protein>
<keyword evidence="1" id="KW-0175">Coiled coil</keyword>
<dbReference type="EMBL" id="QXGC01000917">
    <property type="protein sequence ID" value="KAE9216593.1"/>
    <property type="molecule type" value="Genomic_DNA"/>
</dbReference>
<dbReference type="AlphaFoldDB" id="A0A6G0KVW8"/>
<name>A0A6G0KVW8_9STRA</name>
<feature type="compositionally biased region" description="Basic and acidic residues" evidence="2">
    <location>
        <begin position="53"/>
        <end position="62"/>
    </location>
</feature>
<proteinExistence type="predicted"/>
<evidence type="ECO:0000313" key="4">
    <source>
        <dbReference type="EMBL" id="KAE9216593.1"/>
    </source>
</evidence>
<accession>A0A6G0KVW8</accession>
<evidence type="ECO:0000313" key="5">
    <source>
        <dbReference type="Proteomes" id="UP000476176"/>
    </source>
</evidence>
<evidence type="ECO:0000313" key="6">
    <source>
        <dbReference type="Proteomes" id="UP000488956"/>
    </source>
</evidence>
<comment type="caution">
    <text evidence="3">The sequence shown here is derived from an EMBL/GenBank/DDBJ whole genome shotgun (WGS) entry which is preliminary data.</text>
</comment>
<feature type="region of interest" description="Disordered" evidence="2">
    <location>
        <begin position="24"/>
        <end position="69"/>
    </location>
</feature>
<gene>
    <name evidence="4" type="ORF">PF004_g14407</name>
    <name evidence="3" type="ORF">PF010_g14848</name>
</gene>
<evidence type="ECO:0000256" key="2">
    <source>
        <dbReference type="SAM" id="MobiDB-lite"/>
    </source>
</evidence>
<reference evidence="5 6" key="1">
    <citation type="submission" date="2018-09" db="EMBL/GenBank/DDBJ databases">
        <title>Genomic investigation of the strawberry pathogen Phytophthora fragariae indicates pathogenicity is determined by transcriptional variation in three key races.</title>
        <authorList>
            <person name="Adams T.M."/>
            <person name="Armitage A.D."/>
            <person name="Sobczyk M.K."/>
            <person name="Bates H.J."/>
            <person name="Dunwell J.M."/>
            <person name="Nellist C.F."/>
            <person name="Harrison R.J."/>
        </authorList>
    </citation>
    <scope>NUCLEOTIDE SEQUENCE [LARGE SCALE GENOMIC DNA]</scope>
    <source>
        <strain evidence="4 5">BC-23</strain>
        <strain evidence="3 6">ONT-3</strain>
    </source>
</reference>
<evidence type="ECO:0000313" key="3">
    <source>
        <dbReference type="EMBL" id="KAE9100333.1"/>
    </source>
</evidence>
<sequence length="378" mass="42893">MVTSDAAFLAEVENFLSGTDLAAVSDNNGGAPVPAPVDGSTKPKPRTRRRTKTPTDAEEKSRLQKAKARTRRKAYLERQKLCREDLKRQVEELTTQLARERAKVLPATSAWKVLAARQLELRQDAEIHQRRLCAAVVARAMLIEEFRGVLNDRVLSYSVEMKEGLRRQRKVSDAELYEVYEKELHALYAQTDGVLHDCGLDAVVEDADDSKQTWTRNTKSGHFQFTDRHVVPFGFHETCHSRWIVAHMLHRQEDRQLHDKTEDDENTVALKFRVATPFTSGKVASVLQRIVIRRYEEDERLVIVWRSFMEGEGIFTGMHADETGWGVVTPSGSSVAMEPVAKRFTGVVLDSGAENNSEITNALEKLLLKDEKTKRSFM</sequence>
<dbReference type="EMBL" id="QXFX01000939">
    <property type="protein sequence ID" value="KAE9100333.1"/>
    <property type="molecule type" value="Genomic_DNA"/>
</dbReference>
<evidence type="ECO:0000256" key="1">
    <source>
        <dbReference type="SAM" id="Coils"/>
    </source>
</evidence>
<organism evidence="3 6">
    <name type="scientific">Phytophthora fragariae</name>
    <dbReference type="NCBI Taxonomy" id="53985"/>
    <lineage>
        <taxon>Eukaryota</taxon>
        <taxon>Sar</taxon>
        <taxon>Stramenopiles</taxon>
        <taxon>Oomycota</taxon>
        <taxon>Peronosporomycetes</taxon>
        <taxon>Peronosporales</taxon>
        <taxon>Peronosporaceae</taxon>
        <taxon>Phytophthora</taxon>
    </lineage>
</organism>
<dbReference type="Proteomes" id="UP000476176">
    <property type="component" value="Unassembled WGS sequence"/>
</dbReference>
<feature type="compositionally biased region" description="Basic residues" evidence="2">
    <location>
        <begin position="43"/>
        <end position="52"/>
    </location>
</feature>
<feature type="coiled-coil region" evidence="1">
    <location>
        <begin position="76"/>
        <end position="103"/>
    </location>
</feature>